<dbReference type="PRINTS" id="PR01686">
    <property type="entry name" value="EP450ICYP2D"/>
</dbReference>
<dbReference type="GO" id="GO:0005506">
    <property type="term" value="F:iron ion binding"/>
    <property type="evidence" value="ECO:0007669"/>
    <property type="project" value="InterPro"/>
</dbReference>
<keyword evidence="4 10" id="KW-0349">Heme</keyword>
<proteinExistence type="inferred from homology"/>
<dbReference type="InterPro" id="IPR002401">
    <property type="entry name" value="Cyt_P450_E_grp-I"/>
</dbReference>
<evidence type="ECO:0000256" key="11">
    <source>
        <dbReference type="RuleBase" id="RU000461"/>
    </source>
</evidence>
<dbReference type="AlphaFoldDB" id="A0A8B9F105"/>
<dbReference type="SUPFAM" id="SSF48264">
    <property type="entry name" value="Cytochrome P450"/>
    <property type="match status" value="1"/>
</dbReference>
<dbReference type="Pfam" id="PF00067">
    <property type="entry name" value="p450"/>
    <property type="match status" value="1"/>
</dbReference>
<dbReference type="Ensembl" id="ENSACOT00000003261.1">
    <property type="protein sequence ID" value="ENSACOP00000003146.1"/>
    <property type="gene ID" value="ENSACOG00000002198.1"/>
</dbReference>
<feature type="binding site" description="axial binding residue" evidence="10">
    <location>
        <position position="519"/>
    </location>
    <ligand>
        <name>heme</name>
        <dbReference type="ChEBI" id="CHEBI:30413"/>
    </ligand>
    <ligandPart>
        <name>Fe</name>
        <dbReference type="ChEBI" id="CHEBI:18248"/>
    </ligandPart>
</feature>
<comment type="subcellular location">
    <subcellularLocation>
        <location evidence="2">Membrane</location>
    </subcellularLocation>
</comment>
<evidence type="ECO:0000256" key="2">
    <source>
        <dbReference type="ARBA" id="ARBA00004370"/>
    </source>
</evidence>
<evidence type="ECO:0000256" key="1">
    <source>
        <dbReference type="ARBA" id="ARBA00001971"/>
    </source>
</evidence>
<comment type="cofactor">
    <cofactor evidence="1 10">
        <name>heme</name>
        <dbReference type="ChEBI" id="CHEBI:30413"/>
    </cofactor>
</comment>
<dbReference type="GO" id="GO:0016712">
    <property type="term" value="F:oxidoreductase activity, acting on paired donors, with incorporation or reduction of molecular oxygen, reduced flavin or flavoprotein as one donor, and incorporation of one atom of oxygen"/>
    <property type="evidence" value="ECO:0007669"/>
    <property type="project" value="InterPro"/>
</dbReference>
<keyword evidence="15" id="KW-1185">Reference proteome</keyword>
<accession>A0A8B9F105</accession>
<keyword evidence="9 13" id="KW-0472">Membrane</keyword>
<evidence type="ECO:0000256" key="9">
    <source>
        <dbReference type="ARBA" id="ARBA00023136"/>
    </source>
</evidence>
<evidence type="ECO:0000256" key="12">
    <source>
        <dbReference type="SAM" id="MobiDB-lite"/>
    </source>
</evidence>
<feature type="compositionally biased region" description="Basic and acidic residues" evidence="12">
    <location>
        <begin position="13"/>
        <end position="50"/>
    </location>
</feature>
<feature type="region of interest" description="Disordered" evidence="12">
    <location>
        <begin position="1"/>
        <end position="56"/>
    </location>
</feature>
<organism evidence="14 15">
    <name type="scientific">Amazona collaria</name>
    <name type="common">yellow-billed parrot</name>
    <dbReference type="NCBI Taxonomy" id="241587"/>
    <lineage>
        <taxon>Eukaryota</taxon>
        <taxon>Metazoa</taxon>
        <taxon>Chordata</taxon>
        <taxon>Craniata</taxon>
        <taxon>Vertebrata</taxon>
        <taxon>Euteleostomi</taxon>
        <taxon>Archelosauria</taxon>
        <taxon>Archosauria</taxon>
        <taxon>Dinosauria</taxon>
        <taxon>Saurischia</taxon>
        <taxon>Theropoda</taxon>
        <taxon>Coelurosauria</taxon>
        <taxon>Aves</taxon>
        <taxon>Neognathae</taxon>
        <taxon>Neoaves</taxon>
        <taxon>Telluraves</taxon>
        <taxon>Australaves</taxon>
        <taxon>Psittaciformes</taxon>
        <taxon>Psittacidae</taxon>
        <taxon>Amazona</taxon>
    </lineage>
</organism>
<name>A0A8B9F105_9PSIT</name>
<evidence type="ECO:0000256" key="8">
    <source>
        <dbReference type="ARBA" id="ARBA00023033"/>
    </source>
</evidence>
<keyword evidence="8 11" id="KW-0503">Monooxygenase</keyword>
<comment type="similarity">
    <text evidence="3 11">Belongs to the cytochrome P450 family.</text>
</comment>
<evidence type="ECO:0000256" key="13">
    <source>
        <dbReference type="SAM" id="Phobius"/>
    </source>
</evidence>
<dbReference type="GO" id="GO:0005737">
    <property type="term" value="C:cytoplasm"/>
    <property type="evidence" value="ECO:0007669"/>
    <property type="project" value="TreeGrafter"/>
</dbReference>
<dbReference type="FunFam" id="1.10.630.10:FF:000004">
    <property type="entry name" value="cytochrome P450 2D15 isoform X1"/>
    <property type="match status" value="1"/>
</dbReference>
<protein>
    <recommendedName>
        <fullName evidence="16">Cytochrome P450 2D17</fullName>
    </recommendedName>
</protein>
<keyword evidence="5 10" id="KW-0479">Metal-binding</keyword>
<dbReference type="PRINTS" id="PR00385">
    <property type="entry name" value="P450"/>
</dbReference>
<dbReference type="GO" id="GO:0016020">
    <property type="term" value="C:membrane"/>
    <property type="evidence" value="ECO:0007669"/>
    <property type="project" value="UniProtKB-SubCell"/>
</dbReference>
<sequence>MDLSQVPHSKSSNCRERGEKKRERRGERREERRGEERRGEERRGEERRAETVLGQRRKTKEQTVYEMALLLRLGSQLSSCWSNFSILGVFLIVFTLLFDFMKRRRRWSRYPPGPVSLPFIGTMLCIDFNKPHHSFNQLHKKFGNIFNLQNCWTNMVVVNGYKAVKEALVHRSEDFADRPYFPMYEHLGYGEKSEGIVVARYGHAWKELRKFTLSTLRNFGMGKKSLEERVTEEAGFLCAAVNAEGGHPFDLRFLVNNAVCNVICTTIYGERFDYGDETFKKLLHLFENSLSEEAGFLPQLLNVVPILLRIPGVPQKVFRGQKAFMDFIDVLIEKHMKTWNPAEIRDFTDAFLKEMEKGKEAEKSGFNYNNLRLVTADLFSAGSETTSTTLRWALLYMLLHPEIQSKVQAEIDKVIGREQSPTMKDQVNMPYTSAVIHETQRWGDIAPIGLPHMTYRDTELQGFFIPKGTTIITNLSSVLKDEAVWEKPNEFYPEHFLDANGQFVKPEAFLPFSAGRRVCLGEQLARMELFIFFTTLLQKFTFVLPKDQPRPREDGCFALTNSPYPFLVQAIPR</sequence>
<evidence type="ECO:0000313" key="14">
    <source>
        <dbReference type="Ensembl" id="ENSACOP00000003146.1"/>
    </source>
</evidence>
<evidence type="ECO:0000256" key="5">
    <source>
        <dbReference type="ARBA" id="ARBA00022723"/>
    </source>
</evidence>
<evidence type="ECO:0000256" key="6">
    <source>
        <dbReference type="ARBA" id="ARBA00023002"/>
    </source>
</evidence>
<dbReference type="GO" id="GO:0019369">
    <property type="term" value="P:arachidonate metabolic process"/>
    <property type="evidence" value="ECO:0007669"/>
    <property type="project" value="TreeGrafter"/>
</dbReference>
<dbReference type="GO" id="GO:0020037">
    <property type="term" value="F:heme binding"/>
    <property type="evidence" value="ECO:0007669"/>
    <property type="project" value="InterPro"/>
</dbReference>
<feature type="transmembrane region" description="Helical" evidence="13">
    <location>
        <begin position="81"/>
        <end position="100"/>
    </location>
</feature>
<dbReference type="PANTHER" id="PTHR24300">
    <property type="entry name" value="CYTOCHROME P450 508A4-RELATED"/>
    <property type="match status" value="1"/>
</dbReference>
<evidence type="ECO:0000256" key="3">
    <source>
        <dbReference type="ARBA" id="ARBA00010617"/>
    </source>
</evidence>
<dbReference type="GO" id="GO:0006805">
    <property type="term" value="P:xenobiotic metabolic process"/>
    <property type="evidence" value="ECO:0007669"/>
    <property type="project" value="TreeGrafter"/>
</dbReference>
<evidence type="ECO:0000256" key="10">
    <source>
        <dbReference type="PIRSR" id="PIRSR602401-1"/>
    </source>
</evidence>
<dbReference type="PROSITE" id="PS00086">
    <property type="entry name" value="CYTOCHROME_P450"/>
    <property type="match status" value="1"/>
</dbReference>
<dbReference type="InterPro" id="IPR050182">
    <property type="entry name" value="Cytochrome_P450_fam2"/>
</dbReference>
<dbReference type="PRINTS" id="PR00463">
    <property type="entry name" value="EP450I"/>
</dbReference>
<evidence type="ECO:0008006" key="16">
    <source>
        <dbReference type="Google" id="ProtNLM"/>
    </source>
</evidence>
<dbReference type="PANTHER" id="PTHR24300:SF1">
    <property type="entry name" value="CYTOCHROME P450 2D6-RELATED"/>
    <property type="match status" value="1"/>
</dbReference>
<dbReference type="InterPro" id="IPR008069">
    <property type="entry name" value="Cyt_P450_E_grp-I_CYP2D-like"/>
</dbReference>
<reference evidence="14" key="2">
    <citation type="submission" date="2025-09" db="UniProtKB">
        <authorList>
            <consortium name="Ensembl"/>
        </authorList>
    </citation>
    <scope>IDENTIFICATION</scope>
</reference>
<dbReference type="InterPro" id="IPR001128">
    <property type="entry name" value="Cyt_P450"/>
</dbReference>
<dbReference type="Gene3D" id="1.10.630.10">
    <property type="entry name" value="Cytochrome P450"/>
    <property type="match status" value="1"/>
</dbReference>
<keyword evidence="6 11" id="KW-0560">Oxidoreductase</keyword>
<dbReference type="InterPro" id="IPR017972">
    <property type="entry name" value="Cyt_P450_CS"/>
</dbReference>
<evidence type="ECO:0000313" key="15">
    <source>
        <dbReference type="Proteomes" id="UP000694522"/>
    </source>
</evidence>
<dbReference type="Proteomes" id="UP000694522">
    <property type="component" value="Unplaced"/>
</dbReference>
<keyword evidence="7 10" id="KW-0408">Iron</keyword>
<keyword evidence="13" id="KW-1133">Transmembrane helix</keyword>
<dbReference type="InterPro" id="IPR036396">
    <property type="entry name" value="Cyt_P450_sf"/>
</dbReference>
<evidence type="ECO:0000256" key="7">
    <source>
        <dbReference type="ARBA" id="ARBA00023004"/>
    </source>
</evidence>
<reference evidence="14" key="1">
    <citation type="submission" date="2025-08" db="UniProtKB">
        <authorList>
            <consortium name="Ensembl"/>
        </authorList>
    </citation>
    <scope>IDENTIFICATION</scope>
</reference>
<keyword evidence="13" id="KW-0812">Transmembrane</keyword>
<evidence type="ECO:0000256" key="4">
    <source>
        <dbReference type="ARBA" id="ARBA00022617"/>
    </source>
</evidence>
<feature type="compositionally biased region" description="Polar residues" evidence="12">
    <location>
        <begin position="1"/>
        <end position="12"/>
    </location>
</feature>